<dbReference type="InterPro" id="IPR006175">
    <property type="entry name" value="YjgF/YER057c/UK114"/>
</dbReference>
<dbReference type="OrthoDB" id="573013at2"/>
<sequence length="138" mass="15218">MTNKTLSFNNPSDLFDPTPYGFCHTVKAPSNGDLVYISGQSGGEGKDHSLSEDFRHQVKALLVNLEIALKSHELDFSDVIKITILIVDHNFEKLSIWGEEMNKYWAANTLPASTLIPVPVLALEGMQIEVDAIAFKSA</sequence>
<dbReference type="PANTHER" id="PTHR11803">
    <property type="entry name" value="2-IMINOBUTANOATE/2-IMINOPROPANOATE DEAMINASE RIDA"/>
    <property type="match status" value="1"/>
</dbReference>
<comment type="caution">
    <text evidence="2">The sequence shown here is derived from an EMBL/GenBank/DDBJ whole genome shotgun (WGS) entry which is preliminary data.</text>
</comment>
<comment type="similarity">
    <text evidence="1">Belongs to the RutC family.</text>
</comment>
<dbReference type="HOGENOM" id="CLU_100715_4_3_6"/>
<name>Q1Z663_9GAMM</name>
<dbReference type="CDD" id="cd00448">
    <property type="entry name" value="YjgF_YER057c_UK114_family"/>
    <property type="match status" value="1"/>
</dbReference>
<dbReference type="Proteomes" id="UP000003789">
    <property type="component" value="Unassembled WGS sequence"/>
</dbReference>
<evidence type="ECO:0000313" key="3">
    <source>
        <dbReference type="Proteomes" id="UP000003789"/>
    </source>
</evidence>
<dbReference type="GO" id="GO:0005829">
    <property type="term" value="C:cytosol"/>
    <property type="evidence" value="ECO:0007669"/>
    <property type="project" value="TreeGrafter"/>
</dbReference>
<proteinExistence type="inferred from homology"/>
<evidence type="ECO:0000313" key="2">
    <source>
        <dbReference type="EMBL" id="EAS43981.1"/>
    </source>
</evidence>
<dbReference type="Gene3D" id="3.30.1330.40">
    <property type="entry name" value="RutC-like"/>
    <property type="match status" value="1"/>
</dbReference>
<dbReference type="Pfam" id="PF01042">
    <property type="entry name" value="Ribonuc_L-PSP"/>
    <property type="match status" value="1"/>
</dbReference>
<dbReference type="PANTHER" id="PTHR11803:SF58">
    <property type="entry name" value="PROTEIN HMF1-RELATED"/>
    <property type="match status" value="1"/>
</dbReference>
<organism evidence="2 3">
    <name type="scientific">Photobacterium profundum 3TCK</name>
    <dbReference type="NCBI Taxonomy" id="314280"/>
    <lineage>
        <taxon>Bacteria</taxon>
        <taxon>Pseudomonadati</taxon>
        <taxon>Pseudomonadota</taxon>
        <taxon>Gammaproteobacteria</taxon>
        <taxon>Vibrionales</taxon>
        <taxon>Vibrionaceae</taxon>
        <taxon>Photobacterium</taxon>
    </lineage>
</organism>
<accession>Q1Z663</accession>
<dbReference type="AlphaFoldDB" id="Q1Z663"/>
<dbReference type="SUPFAM" id="SSF55298">
    <property type="entry name" value="YjgF-like"/>
    <property type="match status" value="1"/>
</dbReference>
<evidence type="ECO:0000256" key="1">
    <source>
        <dbReference type="ARBA" id="ARBA00010552"/>
    </source>
</evidence>
<gene>
    <name evidence="2" type="ORF">P3TCK_12371</name>
</gene>
<dbReference type="GO" id="GO:0019239">
    <property type="term" value="F:deaminase activity"/>
    <property type="evidence" value="ECO:0007669"/>
    <property type="project" value="TreeGrafter"/>
</dbReference>
<reference evidence="2 3" key="1">
    <citation type="submission" date="2006-03" db="EMBL/GenBank/DDBJ databases">
        <authorList>
            <person name="Bartlett D.H."/>
            <person name="Valle G."/>
            <person name="Lauro F.M."/>
            <person name="Vezzi A."/>
            <person name="Simonato F."/>
            <person name="Eloe E."/>
            <person name="Vitulo N."/>
            <person name="Stratton T.K."/>
            <person name="D'angelo M."/>
            <person name="Ferriera S."/>
            <person name="Johnson J."/>
            <person name="Kravitz S."/>
            <person name="Beeson K."/>
            <person name="Sutton G."/>
            <person name="Rogers Y."/>
            <person name="Friedman R."/>
            <person name="Frazier M."/>
            <person name="Venter J.C."/>
        </authorList>
    </citation>
    <scope>NUCLEOTIDE SEQUENCE [LARGE SCALE GENOMIC DNA]</scope>
    <source>
        <strain evidence="2 3">3TCK</strain>
    </source>
</reference>
<protein>
    <submittedName>
        <fullName evidence="2">Uncharacterized protein</fullName>
    </submittedName>
</protein>
<dbReference type="RefSeq" id="WP_006230496.1">
    <property type="nucleotide sequence ID" value="NZ_CH724134.1"/>
</dbReference>
<dbReference type="EMBL" id="AAPH01000007">
    <property type="protein sequence ID" value="EAS43981.1"/>
    <property type="molecule type" value="Genomic_DNA"/>
</dbReference>
<dbReference type="InterPro" id="IPR035959">
    <property type="entry name" value="RutC-like_sf"/>
</dbReference>